<dbReference type="SUPFAM" id="SSF53335">
    <property type="entry name" value="S-adenosyl-L-methionine-dependent methyltransferases"/>
    <property type="match status" value="1"/>
</dbReference>
<dbReference type="RefSeq" id="WP_003536544.1">
    <property type="nucleotide sequence ID" value="NZ_AP031443.1"/>
</dbReference>
<dbReference type="PANTHER" id="PTHR35276:SF1">
    <property type="entry name" value="TRNA (MNM(5)S(2)U34)-METHYLTRANSFERASE, CHLOROPLASTIC"/>
    <property type="match status" value="1"/>
</dbReference>
<dbReference type="GO" id="GO:0008168">
    <property type="term" value="F:methyltransferase activity"/>
    <property type="evidence" value="ECO:0007669"/>
    <property type="project" value="UniProtKB-KW"/>
</dbReference>
<organism evidence="2 3">
    <name type="scientific">Thomasclavelia ramosa</name>
    <dbReference type="NCBI Taxonomy" id="1547"/>
    <lineage>
        <taxon>Bacteria</taxon>
        <taxon>Bacillati</taxon>
        <taxon>Bacillota</taxon>
        <taxon>Erysipelotrichia</taxon>
        <taxon>Erysipelotrichales</taxon>
        <taxon>Coprobacillaceae</taxon>
        <taxon>Thomasclavelia</taxon>
    </lineage>
</organism>
<keyword evidence="2" id="KW-0489">Methyltransferase</keyword>
<proteinExistence type="predicted"/>
<dbReference type="Pfam" id="PF06962">
    <property type="entry name" value="rRNA_methylase"/>
    <property type="match status" value="1"/>
</dbReference>
<comment type="caution">
    <text evidence="2">The sequence shown here is derived from an EMBL/GenBank/DDBJ whole genome shotgun (WGS) entry which is preliminary data.</text>
</comment>
<evidence type="ECO:0000313" key="2">
    <source>
        <dbReference type="EMBL" id="RGD87015.1"/>
    </source>
</evidence>
<evidence type="ECO:0000313" key="3">
    <source>
        <dbReference type="Proteomes" id="UP000261032"/>
    </source>
</evidence>
<dbReference type="PANTHER" id="PTHR35276">
    <property type="entry name" value="S-ADENOSYL-L-METHIONINE-DEPENDENT METHYLTRANSFERASES SUPERFAMILY PROTEIN"/>
    <property type="match status" value="1"/>
</dbReference>
<dbReference type="GeneID" id="64195255"/>
<protein>
    <submittedName>
        <fullName evidence="1">Class I SAM-dependent methyltransferase</fullName>
    </submittedName>
    <submittedName>
        <fullName evidence="2">rRNA methyltransferase</fullName>
    </submittedName>
</protein>
<reference evidence="2 3" key="1">
    <citation type="submission" date="2018-08" db="EMBL/GenBank/DDBJ databases">
        <title>A genome reference for cultivated species of the human gut microbiota.</title>
        <authorList>
            <person name="Zou Y."/>
            <person name="Xue W."/>
            <person name="Luo G."/>
        </authorList>
    </citation>
    <scope>NUCLEOTIDE SEQUENCE [LARGE SCALE GENOMIC DNA]</scope>
    <source>
        <strain evidence="2 3">OM06-4</strain>
    </source>
</reference>
<keyword evidence="2" id="KW-0808">Transferase</keyword>
<dbReference type="Proteomes" id="UP001211987">
    <property type="component" value="Unassembled WGS sequence"/>
</dbReference>
<dbReference type="GO" id="GO:0032259">
    <property type="term" value="P:methylation"/>
    <property type="evidence" value="ECO:0007669"/>
    <property type="project" value="UniProtKB-KW"/>
</dbReference>
<dbReference type="AlphaFoldDB" id="A0A3E3EGH0"/>
<reference evidence="1" key="2">
    <citation type="submission" date="2023-01" db="EMBL/GenBank/DDBJ databases">
        <title>Human gut microbiome strain richness.</title>
        <authorList>
            <person name="Chen-Liaw A."/>
        </authorList>
    </citation>
    <scope>NUCLEOTIDE SEQUENCE</scope>
    <source>
        <strain evidence="1">1001217st2_G6_1001217B_191108</strain>
    </source>
</reference>
<sequence length="174" mass="20062">METMIEYVHNRIKRKDYQIAIDFTMGNGHDTLFLSKVAKQVYSFDIQQEALNNTKKLIEDTDNVNLILASHENFDCYVKNFDVGIFNLGYLPNGDHQITTMADSSLQAIKKAVEYLNRKGELFLVVYIGHDEGKKESLLIEEYVASLDHISYNVALFKMMNKLSAPYVIQIEKR</sequence>
<dbReference type="InterPro" id="IPR010719">
    <property type="entry name" value="MnmM_MeTrfase"/>
</dbReference>
<evidence type="ECO:0000313" key="1">
    <source>
        <dbReference type="EMBL" id="MDB7082342.1"/>
    </source>
</evidence>
<dbReference type="EMBL" id="JAQLKE010000001">
    <property type="protein sequence ID" value="MDB7082342.1"/>
    <property type="molecule type" value="Genomic_DNA"/>
</dbReference>
<accession>A0A3E3EGH0</accession>
<dbReference type="InterPro" id="IPR029063">
    <property type="entry name" value="SAM-dependent_MTases_sf"/>
</dbReference>
<dbReference type="Proteomes" id="UP000261032">
    <property type="component" value="Unassembled WGS sequence"/>
</dbReference>
<gene>
    <name evidence="2" type="ORF">DXB93_02280</name>
    <name evidence="1" type="ORF">PM738_00890</name>
</gene>
<name>A0A3E3EGH0_9FIRM</name>
<dbReference type="EMBL" id="QUSL01000002">
    <property type="protein sequence ID" value="RGD87015.1"/>
    <property type="molecule type" value="Genomic_DNA"/>
</dbReference>
<dbReference type="Gene3D" id="3.40.50.150">
    <property type="entry name" value="Vaccinia Virus protein VP39"/>
    <property type="match status" value="1"/>
</dbReference>